<evidence type="ECO:0000256" key="2">
    <source>
        <dbReference type="ARBA" id="ARBA00022833"/>
    </source>
</evidence>
<gene>
    <name evidence="9" type="ORF">AK830_g8978</name>
</gene>
<name>A0A0N8H5Z7_9HYPO</name>
<dbReference type="PANTHER" id="PTHR31944">
    <property type="entry name" value="HEME-RESPONSIVE ZINC FINGER TRANSCRIPTION FACTOR HAP1"/>
    <property type="match status" value="1"/>
</dbReference>
<dbReference type="GO" id="GO:0008270">
    <property type="term" value="F:zinc ion binding"/>
    <property type="evidence" value="ECO:0007669"/>
    <property type="project" value="InterPro"/>
</dbReference>
<keyword evidence="1" id="KW-0479">Metal-binding</keyword>
<feature type="compositionally biased region" description="Low complexity" evidence="7">
    <location>
        <begin position="159"/>
        <end position="190"/>
    </location>
</feature>
<dbReference type="Proteomes" id="UP000050424">
    <property type="component" value="Unassembled WGS sequence"/>
</dbReference>
<comment type="caution">
    <text evidence="9">The sequence shown here is derived from an EMBL/GenBank/DDBJ whole genome shotgun (WGS) entry which is preliminary data.</text>
</comment>
<evidence type="ECO:0000256" key="6">
    <source>
        <dbReference type="ARBA" id="ARBA00023242"/>
    </source>
</evidence>
<evidence type="ECO:0000313" key="9">
    <source>
        <dbReference type="EMBL" id="KPM37564.1"/>
    </source>
</evidence>
<evidence type="ECO:0000256" key="1">
    <source>
        <dbReference type="ARBA" id="ARBA00022723"/>
    </source>
</evidence>
<feature type="region of interest" description="Disordered" evidence="7">
    <location>
        <begin position="154"/>
        <end position="207"/>
    </location>
</feature>
<proteinExistence type="predicted"/>
<keyword evidence="2" id="KW-0862">Zinc</keyword>
<keyword evidence="6" id="KW-0539">Nucleus</keyword>
<evidence type="ECO:0000256" key="5">
    <source>
        <dbReference type="ARBA" id="ARBA00023163"/>
    </source>
</evidence>
<dbReference type="CDD" id="cd00067">
    <property type="entry name" value="GAL4"/>
    <property type="match status" value="1"/>
</dbReference>
<dbReference type="OrthoDB" id="4337792at2759"/>
<keyword evidence="5" id="KW-0804">Transcription</keyword>
<dbReference type="InterPro" id="IPR007219">
    <property type="entry name" value="XnlR_reg_dom"/>
</dbReference>
<dbReference type="InterPro" id="IPR001138">
    <property type="entry name" value="Zn2Cys6_DnaBD"/>
</dbReference>
<accession>A0A0N8H5Z7</accession>
<dbReference type="STRING" id="78410.A0A0N8H5Z7"/>
<evidence type="ECO:0000256" key="3">
    <source>
        <dbReference type="ARBA" id="ARBA00023015"/>
    </source>
</evidence>
<reference evidence="9 10" key="1">
    <citation type="submission" date="2015-09" db="EMBL/GenBank/DDBJ databases">
        <title>Draft genome of a European isolate of the apple canker pathogen Neonectria ditissima.</title>
        <authorList>
            <person name="Gomez-Cortecero A."/>
            <person name="Harrison R.J."/>
            <person name="Armitage A.D."/>
        </authorList>
    </citation>
    <scope>NUCLEOTIDE SEQUENCE [LARGE SCALE GENOMIC DNA]</scope>
    <source>
        <strain evidence="9 10">R09/05</strain>
    </source>
</reference>
<dbReference type="GO" id="GO:0006351">
    <property type="term" value="P:DNA-templated transcription"/>
    <property type="evidence" value="ECO:0007669"/>
    <property type="project" value="InterPro"/>
</dbReference>
<dbReference type="GO" id="GO:0005634">
    <property type="term" value="C:nucleus"/>
    <property type="evidence" value="ECO:0007669"/>
    <property type="project" value="TreeGrafter"/>
</dbReference>
<dbReference type="SUPFAM" id="SSF57701">
    <property type="entry name" value="Zn2/Cys6 DNA-binding domain"/>
    <property type="match status" value="1"/>
</dbReference>
<dbReference type="Gene3D" id="4.10.240.10">
    <property type="entry name" value="Zn(2)-C6 fungal-type DNA-binding domain"/>
    <property type="match status" value="1"/>
</dbReference>
<keyword evidence="3" id="KW-0805">Transcription regulation</keyword>
<dbReference type="SMART" id="SM00066">
    <property type="entry name" value="GAL4"/>
    <property type="match status" value="1"/>
</dbReference>
<feature type="domain" description="Zn(2)-C6 fungal-type" evidence="8">
    <location>
        <begin position="15"/>
        <end position="46"/>
    </location>
</feature>
<dbReference type="PROSITE" id="PS00463">
    <property type="entry name" value="ZN2_CY6_FUNGAL_1"/>
    <property type="match status" value="1"/>
</dbReference>
<dbReference type="PROSITE" id="PS50048">
    <property type="entry name" value="ZN2_CY6_FUNGAL_2"/>
    <property type="match status" value="1"/>
</dbReference>
<keyword evidence="10" id="KW-1185">Reference proteome</keyword>
<sequence>MDPGPAYKRRRPAVACTECRRRKIRCDRTTPCGPCSKSPLGLQCVYNNSSTSLDRPQHDHHDAFAQLDFAQSVLKPMFPDAVDDLDLFPIDMTYLNDESDAGFIDYLGLGGVPYPRHEPADLPGPHLDGEPLFWASSRSSRASVTANSMVGSTPQLSWGSASATGSGVSGPGSSVAPSSVAASVHTSSGSGSSGPGSSGSGAVPELLFGDESSTDEREKNWYHAFSRCKKLRFLFRGMAGHHYDDDATALQPGHETVRALMKTFSRLNRVAQRECESRVMSSHNLVGWNATAASTAATGRGLLPPRATCDLLLETYINTFESVLRILHVPTFRREYESFWRSPVSQSMDEDESFACKLMMAMALGSCVCLSRHVLDDSERTQGGSLRDRSNSWIAYGKQWLARKMFSGSRADLDTAQMMCLLALARHTHHHTLPAGTGWFPGDHDLTRVGIQMGLHREPRIRFPNMSIQEAEIRRRLWATMLELSLQLCFDEGLPAPLSPESYDCEPPSSVTDEELEQCTVTMHTDAQTPSNRLTFTPSIIQVLLARTQRLRLRILHLVNAPGASKAYEESHHLAAELNTACCADLAILRSMNKPTNFQIKLLDVFTRPFVLALHGPFADKAATNPAYYYSRKMRMEASALLLVNPLAAVPTPTEEHSALETATGLTHAGSDACAALWTQGHGHFALVQRQATAALCMDLISELEEKAFPVTDGAGWRQLRDAVRGAVGMFERRVRAAGGTHSTHEFLFFACAGAYIEAMLRGCRSRDADEVIADAARTALAVCCEVMDRRRRTGRAAREDDGEEDVQMWVHSESEDGRDSDGDVA</sequence>
<feature type="compositionally biased region" description="Basic and acidic residues" evidence="7">
    <location>
        <begin position="813"/>
        <end position="826"/>
    </location>
</feature>
<keyword evidence="4" id="KW-0238">DNA-binding</keyword>
<dbReference type="InterPro" id="IPR051430">
    <property type="entry name" value="Fungal_TF_Env_Response"/>
</dbReference>
<evidence type="ECO:0000256" key="4">
    <source>
        <dbReference type="ARBA" id="ARBA00023125"/>
    </source>
</evidence>
<dbReference type="GO" id="GO:0000978">
    <property type="term" value="F:RNA polymerase II cis-regulatory region sequence-specific DNA binding"/>
    <property type="evidence" value="ECO:0007669"/>
    <property type="project" value="TreeGrafter"/>
</dbReference>
<dbReference type="CDD" id="cd12148">
    <property type="entry name" value="fungal_TF_MHR"/>
    <property type="match status" value="1"/>
</dbReference>
<evidence type="ECO:0000256" key="7">
    <source>
        <dbReference type="SAM" id="MobiDB-lite"/>
    </source>
</evidence>
<dbReference type="Pfam" id="PF00172">
    <property type="entry name" value="Zn_clus"/>
    <property type="match status" value="1"/>
</dbReference>
<dbReference type="EMBL" id="LKCW01000161">
    <property type="protein sequence ID" value="KPM37564.1"/>
    <property type="molecule type" value="Genomic_DNA"/>
</dbReference>
<evidence type="ECO:0000259" key="8">
    <source>
        <dbReference type="PROSITE" id="PS50048"/>
    </source>
</evidence>
<dbReference type="GO" id="GO:0001228">
    <property type="term" value="F:DNA-binding transcription activator activity, RNA polymerase II-specific"/>
    <property type="evidence" value="ECO:0007669"/>
    <property type="project" value="TreeGrafter"/>
</dbReference>
<evidence type="ECO:0000313" key="10">
    <source>
        <dbReference type="Proteomes" id="UP000050424"/>
    </source>
</evidence>
<protein>
    <recommendedName>
        <fullName evidence="8">Zn(2)-C6 fungal-type domain-containing protein</fullName>
    </recommendedName>
</protein>
<organism evidence="9 10">
    <name type="scientific">Neonectria ditissima</name>
    <dbReference type="NCBI Taxonomy" id="78410"/>
    <lineage>
        <taxon>Eukaryota</taxon>
        <taxon>Fungi</taxon>
        <taxon>Dikarya</taxon>
        <taxon>Ascomycota</taxon>
        <taxon>Pezizomycotina</taxon>
        <taxon>Sordariomycetes</taxon>
        <taxon>Hypocreomycetidae</taxon>
        <taxon>Hypocreales</taxon>
        <taxon>Nectriaceae</taxon>
        <taxon>Neonectria</taxon>
    </lineage>
</organism>
<dbReference type="AlphaFoldDB" id="A0A0N8H5Z7"/>
<dbReference type="Pfam" id="PF04082">
    <property type="entry name" value="Fungal_trans"/>
    <property type="match status" value="1"/>
</dbReference>
<feature type="region of interest" description="Disordered" evidence="7">
    <location>
        <begin position="795"/>
        <end position="826"/>
    </location>
</feature>
<dbReference type="PANTHER" id="PTHR31944:SF129">
    <property type="entry name" value="ASPYRIDONES CLUSTER REGULATOR APDR-RELATED"/>
    <property type="match status" value="1"/>
</dbReference>
<dbReference type="InterPro" id="IPR036864">
    <property type="entry name" value="Zn2-C6_fun-type_DNA-bd_sf"/>
</dbReference>